<dbReference type="EMBL" id="CP032509">
    <property type="protein sequence ID" value="AZN70525.1"/>
    <property type="molecule type" value="Genomic_DNA"/>
</dbReference>
<sequence>MQQVRNATVCPCVGVGTLNDSKAMAALRGRVKIQIDRERAASSSPNKPTKTSARVDISVVLNLHDEARYLLRTLRSLQEAMQYAAQFGLRMELVVVLDNADADMRSALSSVDLTVFDHFQVIEVAHGSLGPSRHAGIDAARGAIIATADGDDLIGFDYFHRMHAALKAGGPKSIICPEFYLGFGTTCYVWQFLPLKVVGAAAMMDNHPFVSRIMLYREAFNELHFADVSYQSGYAYEDWHFNCSAVAQGYDIVVAKDALVFYRERQRSMSRRFRAETPGLIPPSPFFEPARFHKIAWADFNGDRPRSLPPTFSAAAFVDLPGMADLVAAANAIDPAISLGILKNKHGSTNFTQPAGLSRAYFELCGILAGQEFTDILLVPYLTRGGGEKFILSVLSALKAKRPDTRCLVLGGQRIAHHHWVDRLPNDSLFVDLHSLGITGLSEADIETITLRIIQHQAGLKRLHLKHCEYVDAFMRNHADRLCDVSTYFYHFCEAIDTIHGLRFENGFGFDLITEAGHSFNGIVSDHQAILTDLKVRLGDHFTPKLHALYAACSDERRVFSDLAAPNGRLLWASRIDRQKRPELLAEIARGLQTSQPGLVVDVFGNLGVGSEPECLRNLPNLVYHGTFDGLSALDVESYDALIYTAAFDGLPNVVLEAMSAGLPVIAPAVGGIGEAVSFQTGFLVPDLIDDDALASAYLAAVAELYADPVATRRRSDNARKLMESRHSISEHQTRVDQIFTDPVTSESRISPERGIQRANGVRATKPPPAGPILIGGQKLNAANPPN</sequence>
<dbReference type="SUPFAM" id="SSF53448">
    <property type="entry name" value="Nucleotide-diphospho-sugar transferases"/>
    <property type="match status" value="1"/>
</dbReference>
<protein>
    <submittedName>
        <fullName evidence="3">Glycosyltransferase</fullName>
    </submittedName>
</protein>
<dbReference type="Pfam" id="PF13692">
    <property type="entry name" value="Glyco_trans_1_4"/>
    <property type="match status" value="1"/>
</dbReference>
<dbReference type="Proteomes" id="UP000268192">
    <property type="component" value="Chromosome"/>
</dbReference>
<proteinExistence type="predicted"/>
<dbReference type="PANTHER" id="PTHR12526">
    <property type="entry name" value="GLYCOSYLTRANSFERASE"/>
    <property type="match status" value="1"/>
</dbReference>
<dbReference type="RefSeq" id="WP_126007818.1">
    <property type="nucleotide sequence ID" value="NZ_CP032509.1"/>
</dbReference>
<organism evidence="3 4">
    <name type="scientific">Georhizobium profundi</name>
    <dbReference type="NCBI Taxonomy" id="2341112"/>
    <lineage>
        <taxon>Bacteria</taxon>
        <taxon>Pseudomonadati</taxon>
        <taxon>Pseudomonadota</taxon>
        <taxon>Alphaproteobacteria</taxon>
        <taxon>Hyphomicrobiales</taxon>
        <taxon>Rhizobiaceae</taxon>
        <taxon>Georhizobium</taxon>
    </lineage>
</organism>
<dbReference type="SUPFAM" id="SSF53756">
    <property type="entry name" value="UDP-Glycosyltransferase/glycogen phosphorylase"/>
    <property type="match status" value="1"/>
</dbReference>
<dbReference type="InterPro" id="IPR001173">
    <property type="entry name" value="Glyco_trans_2-like"/>
</dbReference>
<dbReference type="Gene3D" id="3.90.550.10">
    <property type="entry name" value="Spore Coat Polysaccharide Biosynthesis Protein SpsA, Chain A"/>
    <property type="match status" value="1"/>
</dbReference>
<accession>A0A3Q8XLR8</accession>
<reference evidence="3 4" key="1">
    <citation type="submission" date="2018-09" db="EMBL/GenBank/DDBJ databases">
        <title>Marinorhizobium profundi gen. nov., sp. nov., isolated from a deep-sea sediment sample from the New Britain Trench and proposal of Marinorhizobiaceae fam. nov. in the order Rhizobiales of the class Alphaproteobacteria.</title>
        <authorList>
            <person name="Cao J."/>
        </authorList>
    </citation>
    <scope>NUCLEOTIDE SEQUENCE [LARGE SCALE GENOMIC DNA]</scope>
    <source>
        <strain evidence="3 4">WS11</strain>
    </source>
</reference>
<dbReference type="CDD" id="cd03801">
    <property type="entry name" value="GT4_PimA-like"/>
    <property type="match status" value="1"/>
</dbReference>
<gene>
    <name evidence="3" type="ORF">D5400_03845</name>
</gene>
<name>A0A3Q8XLR8_9HYPH</name>
<evidence type="ECO:0000313" key="4">
    <source>
        <dbReference type="Proteomes" id="UP000268192"/>
    </source>
</evidence>
<keyword evidence="3" id="KW-0808">Transferase</keyword>
<dbReference type="Pfam" id="PF00535">
    <property type="entry name" value="Glycos_transf_2"/>
    <property type="match status" value="1"/>
</dbReference>
<dbReference type="GO" id="GO:0016740">
    <property type="term" value="F:transferase activity"/>
    <property type="evidence" value="ECO:0007669"/>
    <property type="project" value="UniProtKB-KW"/>
</dbReference>
<dbReference type="PANTHER" id="PTHR12526:SF637">
    <property type="entry name" value="GLYCOSYLTRANSFERASE EPSF-RELATED"/>
    <property type="match status" value="1"/>
</dbReference>
<keyword evidence="4" id="KW-1185">Reference proteome</keyword>
<dbReference type="KEGG" id="abaw:D5400_03845"/>
<evidence type="ECO:0000256" key="1">
    <source>
        <dbReference type="SAM" id="MobiDB-lite"/>
    </source>
</evidence>
<dbReference type="InterPro" id="IPR029044">
    <property type="entry name" value="Nucleotide-diphossugar_trans"/>
</dbReference>
<evidence type="ECO:0000259" key="2">
    <source>
        <dbReference type="Pfam" id="PF00535"/>
    </source>
</evidence>
<feature type="region of interest" description="Disordered" evidence="1">
    <location>
        <begin position="747"/>
        <end position="787"/>
    </location>
</feature>
<dbReference type="OrthoDB" id="9790710at2"/>
<evidence type="ECO:0000313" key="3">
    <source>
        <dbReference type="EMBL" id="AZN70525.1"/>
    </source>
</evidence>
<dbReference type="Gene3D" id="3.40.50.2000">
    <property type="entry name" value="Glycogen Phosphorylase B"/>
    <property type="match status" value="1"/>
</dbReference>
<dbReference type="AlphaFoldDB" id="A0A3Q8XLR8"/>
<feature type="domain" description="Glycosyltransferase 2-like" evidence="2">
    <location>
        <begin position="58"/>
        <end position="176"/>
    </location>
</feature>